<reference evidence="5" key="2">
    <citation type="submission" date="2021-01" db="EMBL/GenBank/DDBJ databases">
        <title>Pan-genome distribution and transcriptional activeness of fungal secondary metabolism genes in Aspergillus section Fumigati.</title>
        <authorList>
            <person name="Takahashi H."/>
            <person name="Umemura M."/>
            <person name="Ninomiya A."/>
            <person name="Kusuya Y."/>
            <person name="Urayama S."/>
            <person name="Shimizu M."/>
            <person name="Watanabe A."/>
            <person name="Kamei K."/>
            <person name="Yaguchi T."/>
            <person name="Hagiwara D."/>
        </authorList>
    </citation>
    <scope>NUCLEOTIDE SEQUENCE</scope>
    <source>
        <strain evidence="5">IFM 46973</strain>
    </source>
</reference>
<protein>
    <recommendedName>
        <fullName evidence="7">Up-regulated during septation protein 1 domain-containing protein</fullName>
    </recommendedName>
</protein>
<evidence type="ECO:0000313" key="5">
    <source>
        <dbReference type="EMBL" id="GIC90771.1"/>
    </source>
</evidence>
<feature type="region of interest" description="Disordered" evidence="2">
    <location>
        <begin position="218"/>
        <end position="242"/>
    </location>
</feature>
<dbReference type="RefSeq" id="XP_043148037.1">
    <property type="nucleotide sequence ID" value="XM_043292102.1"/>
</dbReference>
<keyword evidence="1" id="KW-0175">Coiled coil</keyword>
<dbReference type="GO" id="GO:0051880">
    <property type="term" value="F:G-quadruplex DNA binding"/>
    <property type="evidence" value="ECO:0007669"/>
    <property type="project" value="TreeGrafter"/>
</dbReference>
<evidence type="ECO:0000313" key="6">
    <source>
        <dbReference type="Proteomes" id="UP000036893"/>
    </source>
</evidence>
<dbReference type="AlphaFoldDB" id="A0A8E0QXI4"/>
<dbReference type="PANTHER" id="PTHR18867">
    <property type="entry name" value="RAD50"/>
    <property type="match status" value="1"/>
</dbReference>
<evidence type="ECO:0000259" key="3">
    <source>
        <dbReference type="Pfam" id="PF15456"/>
    </source>
</evidence>
<dbReference type="GO" id="GO:0043047">
    <property type="term" value="F:single-stranded telomeric DNA binding"/>
    <property type="evidence" value="ECO:0007669"/>
    <property type="project" value="TreeGrafter"/>
</dbReference>
<dbReference type="GO" id="GO:0070192">
    <property type="term" value="P:chromosome organization involved in meiotic cell cycle"/>
    <property type="evidence" value="ECO:0007669"/>
    <property type="project" value="TreeGrafter"/>
</dbReference>
<reference evidence="5" key="1">
    <citation type="journal article" date="2015" name="Genome Announc.">
        <title>Draft Genome Sequence of the Pathogenic Filamentous Fungus Aspergillus udagawae Strain IFM 46973T.</title>
        <authorList>
            <person name="Kusuya Y."/>
            <person name="Takahashi-Nakaguchi A."/>
            <person name="Takahashi H."/>
            <person name="Yaguchi T."/>
        </authorList>
    </citation>
    <scope>NUCLEOTIDE SEQUENCE</scope>
    <source>
        <strain evidence="5">IFM 46973</strain>
    </source>
</reference>
<feature type="domain" description="Up-regulated during septation protein 1" evidence="3">
    <location>
        <begin position="74"/>
        <end position="213"/>
    </location>
</feature>
<evidence type="ECO:0008006" key="7">
    <source>
        <dbReference type="Google" id="ProtNLM"/>
    </source>
</evidence>
<organism evidence="5 6">
    <name type="scientific">Aspergillus udagawae</name>
    <dbReference type="NCBI Taxonomy" id="91492"/>
    <lineage>
        <taxon>Eukaryota</taxon>
        <taxon>Fungi</taxon>
        <taxon>Dikarya</taxon>
        <taxon>Ascomycota</taxon>
        <taxon>Pezizomycotina</taxon>
        <taxon>Eurotiomycetes</taxon>
        <taxon>Eurotiomycetidae</taxon>
        <taxon>Eurotiales</taxon>
        <taxon>Aspergillaceae</taxon>
        <taxon>Aspergillus</taxon>
        <taxon>Aspergillus subgen. Fumigati</taxon>
    </lineage>
</organism>
<dbReference type="Pfam" id="PF25078">
    <property type="entry name" value="DUF7801"/>
    <property type="match status" value="1"/>
</dbReference>
<accession>A0A8E0QXI4</accession>
<name>A0A8E0QXI4_9EURO</name>
<evidence type="ECO:0000259" key="4">
    <source>
        <dbReference type="Pfam" id="PF25078"/>
    </source>
</evidence>
<dbReference type="InterPro" id="IPR056703">
    <property type="entry name" value="DUF7801"/>
</dbReference>
<feature type="domain" description="DUF7801" evidence="4">
    <location>
        <begin position="675"/>
        <end position="823"/>
    </location>
</feature>
<comment type="caution">
    <text evidence="5">The sequence shown here is derived from an EMBL/GenBank/DDBJ whole genome shotgun (WGS) entry which is preliminary data.</text>
</comment>
<evidence type="ECO:0000256" key="1">
    <source>
        <dbReference type="SAM" id="Coils"/>
    </source>
</evidence>
<dbReference type="GO" id="GO:0030870">
    <property type="term" value="C:Mre11 complex"/>
    <property type="evidence" value="ECO:0007669"/>
    <property type="project" value="TreeGrafter"/>
</dbReference>
<feature type="coiled-coil region" evidence="1">
    <location>
        <begin position="397"/>
        <end position="709"/>
    </location>
</feature>
<feature type="compositionally biased region" description="Polar residues" evidence="2">
    <location>
        <begin position="887"/>
        <end position="898"/>
    </location>
</feature>
<feature type="region of interest" description="Disordered" evidence="2">
    <location>
        <begin position="879"/>
        <end position="898"/>
    </location>
</feature>
<dbReference type="EMBL" id="BBXM02000005">
    <property type="protein sequence ID" value="GIC90771.1"/>
    <property type="molecule type" value="Genomic_DNA"/>
</dbReference>
<feature type="coiled-coil region" evidence="1">
    <location>
        <begin position="734"/>
        <end position="820"/>
    </location>
</feature>
<dbReference type="GO" id="GO:0000722">
    <property type="term" value="P:telomere maintenance via recombination"/>
    <property type="evidence" value="ECO:0007669"/>
    <property type="project" value="TreeGrafter"/>
</dbReference>
<dbReference type="Pfam" id="PF15456">
    <property type="entry name" value="Uds1"/>
    <property type="match status" value="1"/>
</dbReference>
<dbReference type="GO" id="GO:0007004">
    <property type="term" value="P:telomere maintenance via telomerase"/>
    <property type="evidence" value="ECO:0007669"/>
    <property type="project" value="TreeGrafter"/>
</dbReference>
<sequence>MNDHDRFSQSSYGDPRYLSSASFEAPQAPPAKVLMDGYRETFEPQYAEKLRYNPLNPTQPRSPALLNANDPVAMYLLTETAMGDSMNYEIMSLEEVEALKKDYSFLSSRLNATNRKLALEMKLRDAALSLSRLNNSTNRRASEEYDAGISPRSRHSPSNGFGATGSLDKTDEELAASTRKCEELAQEVWKLERKAQHVRQRLLEHTAGVLQMTHKGLKKNLRNVPHTPESLSSHNTRGSIDDFDDRSLYKASDNLDGPAGSGSQDMIALEVIGDTERRLEALSENLRDMVLRLQPESDYDAIPQTSGDATSINPTATVEALLTYIERGLNIIAAKSAETPRALELDHGTENHLMDINARLHHIVGQSGLSRSQALSPPPASSGNGLQAHFDYLNLSIDDLHSQIEKLLEQKSILTTQIQQQRELNSKSDAERDAHIADLVEQIAHLRKDLELSEQETQSAKDELDLAIKQLEALRQEFNDLQQHKSVAEDHASALASEKEARAHAEAELSRLHTVMQELEQGRDAQTEAHEARVRAEHEVARLESYLEQLRSESATQTEELTAARLKADSEVTRLQSLVDQLRQEANARAEEATEARDRAEEQVLQLEKTMQQVRNDADARIKEALDTRVAAEESATRLQAELSQMTSEVSRLQDAMEKLRTNMESRLREAAEGRTNAEQSASRLQAELTEMEGEIVRVQTELTMAKAELDGAYGSRAQRAAEVAANPAIQKELDALNTRNLELAEELAALKAGKPGSSDLHQRVQMLERELRETIDDYEVMTKASIEFEKERERYEGMIDGLRDRCEQLETQLNEERINWMGVNNAVGRDGTYETTSTMVLKNEFKKMMRDTRIENMKILKAEQEERRRLETQIRNLKKEQAASAGKSSLSHSVTAL</sequence>
<dbReference type="GO" id="GO:0003691">
    <property type="term" value="F:double-stranded telomeric DNA binding"/>
    <property type="evidence" value="ECO:0007669"/>
    <property type="project" value="TreeGrafter"/>
</dbReference>
<dbReference type="GeneID" id="66994686"/>
<dbReference type="InterPro" id="IPR029191">
    <property type="entry name" value="Uds1"/>
</dbReference>
<dbReference type="GO" id="GO:0000794">
    <property type="term" value="C:condensed nuclear chromosome"/>
    <property type="evidence" value="ECO:0007669"/>
    <property type="project" value="TreeGrafter"/>
</dbReference>
<dbReference type="Proteomes" id="UP000036893">
    <property type="component" value="Unassembled WGS sequence"/>
</dbReference>
<gene>
    <name evidence="5" type="ORF">Aud_007209</name>
</gene>
<feature type="compositionally biased region" description="Polar residues" evidence="2">
    <location>
        <begin position="229"/>
        <end position="238"/>
    </location>
</feature>
<proteinExistence type="predicted"/>
<evidence type="ECO:0000256" key="2">
    <source>
        <dbReference type="SAM" id="MobiDB-lite"/>
    </source>
</evidence>
<dbReference type="PANTHER" id="PTHR18867:SF12">
    <property type="entry name" value="DNA REPAIR PROTEIN RAD50"/>
    <property type="match status" value="1"/>
</dbReference>
<feature type="region of interest" description="Disordered" evidence="2">
    <location>
        <begin position="139"/>
        <end position="174"/>
    </location>
</feature>
<dbReference type="GO" id="GO:0006302">
    <property type="term" value="P:double-strand break repair"/>
    <property type="evidence" value="ECO:0007669"/>
    <property type="project" value="TreeGrafter"/>
</dbReference>